<keyword evidence="3 10" id="KW-0812">Transmembrane</keyword>
<comment type="subcellular location">
    <subcellularLocation>
        <location evidence="1">Membrane</location>
        <topology evidence="1">Multi-pass membrane protein</topology>
    </subcellularLocation>
</comment>
<dbReference type="GO" id="GO:0016811">
    <property type="term" value="F:hydrolase activity, acting on carbon-nitrogen (but not peptide) bonds, in linear amides"/>
    <property type="evidence" value="ECO:0007669"/>
    <property type="project" value="InterPro"/>
</dbReference>
<evidence type="ECO:0000256" key="1">
    <source>
        <dbReference type="ARBA" id="ARBA00004141"/>
    </source>
</evidence>
<dbReference type="Pfam" id="PF05875">
    <property type="entry name" value="Ceramidase"/>
    <property type="match status" value="1"/>
</dbReference>
<dbReference type="InterPro" id="IPR008901">
    <property type="entry name" value="ACER"/>
</dbReference>
<comment type="caution">
    <text evidence="11">The sequence shown here is derived from an EMBL/GenBank/DDBJ whole genome shotgun (WGS) entry which is preliminary data.</text>
</comment>
<dbReference type="STRING" id="5539.A0A3E2GXU9"/>
<feature type="transmembrane region" description="Helical" evidence="10">
    <location>
        <begin position="590"/>
        <end position="610"/>
    </location>
</feature>
<keyword evidence="8" id="KW-0862">Zinc</keyword>
<feature type="transmembrane region" description="Helical" evidence="10">
    <location>
        <begin position="616"/>
        <end position="639"/>
    </location>
</feature>
<feature type="region of interest" description="Disordered" evidence="9">
    <location>
        <begin position="410"/>
        <end position="462"/>
    </location>
</feature>
<evidence type="ECO:0000256" key="9">
    <source>
        <dbReference type="SAM" id="MobiDB-lite"/>
    </source>
</evidence>
<feature type="transmembrane region" description="Helical" evidence="10">
    <location>
        <begin position="660"/>
        <end position="679"/>
    </location>
</feature>
<comment type="cofactor">
    <cofactor evidence="8">
        <name>Zn(2+)</name>
        <dbReference type="ChEBI" id="CHEBI:29105"/>
    </cofactor>
</comment>
<feature type="binding site" evidence="8">
    <location>
        <position position="699"/>
    </location>
    <ligand>
        <name>Zn(2+)</name>
        <dbReference type="ChEBI" id="CHEBI:29105"/>
        <note>catalytic</note>
    </ligand>
</feature>
<dbReference type="GO" id="GO:0046872">
    <property type="term" value="F:metal ion binding"/>
    <property type="evidence" value="ECO:0007669"/>
    <property type="project" value="UniProtKB-KW"/>
</dbReference>
<feature type="non-terminal residue" evidence="11">
    <location>
        <position position="730"/>
    </location>
</feature>
<feature type="transmembrane region" description="Helical" evidence="10">
    <location>
        <begin position="499"/>
        <end position="520"/>
    </location>
</feature>
<feature type="binding site" evidence="8">
    <location>
        <position position="703"/>
    </location>
    <ligand>
        <name>Zn(2+)</name>
        <dbReference type="ChEBI" id="CHEBI:29105"/>
        <note>catalytic</note>
    </ligand>
</feature>
<keyword evidence="4" id="KW-0378">Hydrolase</keyword>
<evidence type="ECO:0000256" key="7">
    <source>
        <dbReference type="PIRSR" id="PIRSR608901-1"/>
    </source>
</evidence>
<evidence type="ECO:0000256" key="3">
    <source>
        <dbReference type="ARBA" id="ARBA00022692"/>
    </source>
</evidence>
<dbReference type="EMBL" id="NCSJ02000295">
    <property type="protein sequence ID" value="RFU25931.1"/>
    <property type="molecule type" value="Genomic_DNA"/>
</dbReference>
<keyword evidence="7" id="KW-0479">Metal-binding</keyword>
<feature type="transmembrane region" description="Helical" evidence="10">
    <location>
        <begin position="317"/>
        <end position="338"/>
    </location>
</feature>
<feature type="binding site" evidence="7">
    <location>
        <position position="496"/>
    </location>
    <ligand>
        <name>Ca(2+)</name>
        <dbReference type="ChEBI" id="CHEBI:29108"/>
    </ligand>
</feature>
<feature type="binding site" evidence="8">
    <location>
        <position position="556"/>
    </location>
    <ligand>
        <name>Zn(2+)</name>
        <dbReference type="ChEBI" id="CHEBI:29105"/>
        <note>catalytic</note>
    </ligand>
</feature>
<protein>
    <submittedName>
        <fullName evidence="11">Uncharacterized protein</fullName>
    </submittedName>
</protein>
<accession>A0A3E2GXU9</accession>
<evidence type="ECO:0000313" key="11">
    <source>
        <dbReference type="EMBL" id="RFU25931.1"/>
    </source>
</evidence>
<comment type="similarity">
    <text evidence="2">Belongs to the alkaline ceramidase family.</text>
</comment>
<gene>
    <name evidence="11" type="ORF">B7463_g10397</name>
</gene>
<dbReference type="PANTHER" id="PTHR46187">
    <property type="entry name" value="ALKALINE CERAMIDASE 3"/>
    <property type="match status" value="1"/>
</dbReference>
<evidence type="ECO:0000313" key="12">
    <source>
        <dbReference type="Proteomes" id="UP000258309"/>
    </source>
</evidence>
<keyword evidence="6 10" id="KW-0472">Membrane</keyword>
<evidence type="ECO:0000256" key="10">
    <source>
        <dbReference type="SAM" id="Phobius"/>
    </source>
</evidence>
<evidence type="ECO:0000256" key="2">
    <source>
        <dbReference type="ARBA" id="ARBA00009780"/>
    </source>
</evidence>
<keyword evidence="5 10" id="KW-1133">Transmembrane helix</keyword>
<evidence type="ECO:0000256" key="8">
    <source>
        <dbReference type="PIRSR" id="PIRSR608901-2"/>
    </source>
</evidence>
<keyword evidence="12" id="KW-1185">Reference proteome</keyword>
<name>A0A3E2GXU9_SCYLI</name>
<dbReference type="GO" id="GO:0046513">
    <property type="term" value="P:ceramide biosynthetic process"/>
    <property type="evidence" value="ECO:0007669"/>
    <property type="project" value="TreeGrafter"/>
</dbReference>
<dbReference type="Proteomes" id="UP000258309">
    <property type="component" value="Unassembled WGS sequence"/>
</dbReference>
<dbReference type="GO" id="GO:0046514">
    <property type="term" value="P:ceramide catabolic process"/>
    <property type="evidence" value="ECO:0007669"/>
    <property type="project" value="TreeGrafter"/>
</dbReference>
<sequence length="730" mass="83525">MASTLTPPLELDTGLFQGRWPSETNILWLHILNELWGLDLLPGDSRIPEYTAYYHYFITELDAWRCCADKVTLKTYRDLLQLVSHLKKNTSSPRNRPEILDFFTSGPNSNVRNSEAHAPSYAQCEHSIYLAVRLWLMINVGNPDLQRVFPGKSRIIWPQDKSLKDIISKHFSEKGKSASSIKYTRDLNVSKLEDIGGIKIIWTDHLADHLTFDEDLCSVAVNLFPDNLLDETCQTLALLLPRSNMDCQEWFKRQQKLNLNTIDNLAGNSTSSLAAAEIRMPSNYNYWQERLDILHKAFEDSQPKGLYMFWKDRRNRVQWYTFWIAVVVLILTIVFGLIQSITGILQLLRCNMSYVIGLVPPAAQLGDIIARFWNCDAAIVMRPVTLSTTDTVASSFMLIGRADVAEVVDRNSTPGRDPHAEQCMSGATAPGFREGSRTPGATNLDSKKDFPSEAKSSIHGSEERVSMGHHNRHFAGDQYALSGAWSPPTSKANFCEEDYIITVYIAEFINSLTNLVYVYFALRHMYGPGSHGLFKPKSDFMSISLLVLGISSFLFHASLRQALQFADELAMLSLSWSLLQGILTGRRSSAYDWFINIILAVVFPLFAVFYVWTGKIIYHATAFAVIMVLITVRGHYLFYWRVPRFPEDKCYGWRVRGRKALVFFLVAYALWNIDLEYCAELRRLRERVGLPWAWLFELHGWWHVLTAISASRFMDIVREVQEELRSKKEE</sequence>
<evidence type="ECO:0000256" key="4">
    <source>
        <dbReference type="ARBA" id="ARBA00022801"/>
    </source>
</evidence>
<keyword evidence="7" id="KW-0106">Calcium</keyword>
<dbReference type="AlphaFoldDB" id="A0A3E2GXU9"/>
<reference evidence="11 12" key="1">
    <citation type="submission" date="2018-05" db="EMBL/GenBank/DDBJ databases">
        <title>Draft genome sequence of Scytalidium lignicola DSM 105466, a ubiquitous saprotrophic fungus.</title>
        <authorList>
            <person name="Buettner E."/>
            <person name="Gebauer A.M."/>
            <person name="Hofrichter M."/>
            <person name="Liers C."/>
            <person name="Kellner H."/>
        </authorList>
    </citation>
    <scope>NUCLEOTIDE SEQUENCE [LARGE SCALE GENOMIC DNA]</scope>
    <source>
        <strain evidence="11 12">DSM 105466</strain>
    </source>
</reference>
<feature type="transmembrane region" description="Helical" evidence="10">
    <location>
        <begin position="540"/>
        <end position="559"/>
    </location>
</feature>
<feature type="non-terminal residue" evidence="11">
    <location>
        <position position="1"/>
    </location>
</feature>
<organism evidence="11 12">
    <name type="scientific">Scytalidium lignicola</name>
    <name type="common">Hyphomycete</name>
    <dbReference type="NCBI Taxonomy" id="5539"/>
    <lineage>
        <taxon>Eukaryota</taxon>
        <taxon>Fungi</taxon>
        <taxon>Dikarya</taxon>
        <taxon>Ascomycota</taxon>
        <taxon>Pezizomycotina</taxon>
        <taxon>Leotiomycetes</taxon>
        <taxon>Leotiomycetes incertae sedis</taxon>
        <taxon>Scytalidium</taxon>
    </lineage>
</organism>
<feature type="binding site" evidence="7">
    <location>
        <position position="507"/>
    </location>
    <ligand>
        <name>Ca(2+)</name>
        <dbReference type="ChEBI" id="CHEBI:29108"/>
    </ligand>
</feature>
<dbReference type="GO" id="GO:0005789">
    <property type="term" value="C:endoplasmic reticulum membrane"/>
    <property type="evidence" value="ECO:0007669"/>
    <property type="project" value="TreeGrafter"/>
</dbReference>
<proteinExistence type="inferred from homology"/>
<evidence type="ECO:0000256" key="5">
    <source>
        <dbReference type="ARBA" id="ARBA00022989"/>
    </source>
</evidence>
<dbReference type="OrthoDB" id="187171at2759"/>
<dbReference type="PANTHER" id="PTHR46187:SF1">
    <property type="entry name" value="ALKALINE PHYTOCERAMIDASE"/>
    <property type="match status" value="1"/>
</dbReference>
<evidence type="ECO:0000256" key="6">
    <source>
        <dbReference type="ARBA" id="ARBA00023136"/>
    </source>
</evidence>